<reference evidence="2 3" key="1">
    <citation type="journal article" date="2018" name="Sci. Rep.">
        <title>Rhizobium tumorigenes sp. nov., a novel plant tumorigenic bacterium isolated from cane gall tumors on thornless blackberry.</title>
        <authorList>
            <person name="Kuzmanovi N."/>
            <person name="Smalla K."/>
            <person name="Gronow S."/>
            <person name="PuBawska J."/>
        </authorList>
    </citation>
    <scope>NUCLEOTIDE SEQUENCE [LARGE SCALE GENOMIC DNA]</scope>
    <source>
        <strain evidence="2 3">1078</strain>
    </source>
</reference>
<dbReference type="Gene3D" id="1.20.120.330">
    <property type="entry name" value="Nucleotidyltransferases domain 2"/>
    <property type="match status" value="1"/>
</dbReference>
<dbReference type="InterPro" id="IPR007842">
    <property type="entry name" value="HEPN_dom"/>
</dbReference>
<accession>A0AAF1KMI1</accession>
<dbReference type="Proteomes" id="UP000249499">
    <property type="component" value="Plasmid pRt1078"/>
</dbReference>
<keyword evidence="2" id="KW-0614">Plasmid</keyword>
<dbReference type="EMBL" id="CP117256">
    <property type="protein sequence ID" value="WFR97938.1"/>
    <property type="molecule type" value="Genomic_DNA"/>
</dbReference>
<keyword evidence="3" id="KW-1185">Reference proteome</keyword>
<reference evidence="3" key="2">
    <citation type="journal article" date="2023" name="MicrobiologyOpen">
        <title>Genomics of the tumorigenes clade of the family Rhizobiaceae and description of Rhizobium rhododendri sp. nov.</title>
        <authorList>
            <person name="Kuzmanovic N."/>
            <person name="diCenzo G.C."/>
            <person name="Bunk B."/>
            <person name="Sproeer C."/>
            <person name="Fruehling A."/>
            <person name="Neumann-Schaal M."/>
            <person name="Overmann J."/>
            <person name="Smalla K."/>
        </authorList>
    </citation>
    <scope>NUCLEOTIDE SEQUENCE [LARGE SCALE GENOMIC DNA]</scope>
    <source>
        <strain evidence="3">1078</strain>
        <plasmid evidence="3">pRt1078</plasmid>
    </source>
</reference>
<sequence length="149" mass="16635">MSASLHIANYLRLAHEDLVAAEALSAIDNRNDVYHLQQAAEKILLALLNSENIKAERRDSHRLDVLRDLLPNENPLKARMSPITFLTVYATTYRYPKDAGRLPQRGEKDEIEAAAKMLQVILADAAAHFGVGLTDSDRVPAQRTIPPRI</sequence>
<dbReference type="SUPFAM" id="SSF81593">
    <property type="entry name" value="Nucleotidyltransferase substrate binding subunit/domain"/>
    <property type="match status" value="1"/>
</dbReference>
<name>A0AAF1KMI1_9HYPH</name>
<proteinExistence type="predicted"/>
<dbReference type="AlphaFoldDB" id="A0AAF1KMI1"/>
<evidence type="ECO:0000313" key="2">
    <source>
        <dbReference type="EMBL" id="WFR97938.1"/>
    </source>
</evidence>
<protein>
    <submittedName>
        <fullName evidence="2">HEPN domain-containing protein</fullName>
    </submittedName>
</protein>
<feature type="domain" description="HEPN" evidence="1">
    <location>
        <begin position="10"/>
        <end position="122"/>
    </location>
</feature>
<evidence type="ECO:0000313" key="3">
    <source>
        <dbReference type="Proteomes" id="UP000249499"/>
    </source>
</evidence>
<geneLocation type="plasmid" evidence="2 3">
    <name>pRt1078</name>
</geneLocation>
<dbReference type="KEGG" id="rtu:PR017_18780"/>
<organism evidence="2 3">
    <name type="scientific">Rhizobium tumorigenes</name>
    <dbReference type="NCBI Taxonomy" id="2041385"/>
    <lineage>
        <taxon>Bacteria</taxon>
        <taxon>Pseudomonadati</taxon>
        <taxon>Pseudomonadota</taxon>
        <taxon>Alphaproteobacteria</taxon>
        <taxon>Hyphomicrobiales</taxon>
        <taxon>Rhizobiaceae</taxon>
        <taxon>Rhizobium/Agrobacterium group</taxon>
        <taxon>Rhizobium</taxon>
    </lineage>
</organism>
<dbReference type="Pfam" id="PF05168">
    <property type="entry name" value="HEPN"/>
    <property type="match status" value="1"/>
</dbReference>
<gene>
    <name evidence="2" type="ORF">PR017_18780</name>
</gene>
<evidence type="ECO:0000259" key="1">
    <source>
        <dbReference type="Pfam" id="PF05168"/>
    </source>
</evidence>
<dbReference type="RefSeq" id="WP_111222287.1">
    <property type="nucleotide sequence ID" value="NZ_CP117256.1"/>
</dbReference>